<dbReference type="Pfam" id="PF01066">
    <property type="entry name" value="CDP-OH_P_transf"/>
    <property type="match status" value="1"/>
</dbReference>
<keyword evidence="11" id="KW-0472">Membrane</keyword>
<gene>
    <name evidence="13" type="ORF">ENG09_06505</name>
</gene>
<feature type="transmembrane region" description="Helical" evidence="11">
    <location>
        <begin position="339"/>
        <end position="358"/>
    </location>
</feature>
<dbReference type="InterPro" id="IPR043130">
    <property type="entry name" value="CDP-OH_PTrfase_TM_dom"/>
</dbReference>
<accession>A0A7C0X2R2</accession>
<dbReference type="Gene3D" id="1.20.120.1760">
    <property type="match status" value="1"/>
</dbReference>
<dbReference type="InterPro" id="IPR025877">
    <property type="entry name" value="MobA-like_NTP_Trfase"/>
</dbReference>
<evidence type="ECO:0000259" key="12">
    <source>
        <dbReference type="Pfam" id="PF12804"/>
    </source>
</evidence>
<evidence type="ECO:0000256" key="5">
    <source>
        <dbReference type="ARBA" id="ARBA00013268"/>
    </source>
</evidence>
<organism evidence="13">
    <name type="scientific">Candidatus Syntropharchaeum butanivorans</name>
    <dbReference type="NCBI Taxonomy" id="1839936"/>
    <lineage>
        <taxon>Archaea</taxon>
        <taxon>Methanobacteriati</taxon>
        <taxon>Methanobacteriota</taxon>
        <taxon>Stenosarchaea group</taxon>
        <taxon>Methanomicrobia</taxon>
        <taxon>Methanosarcinales</taxon>
        <taxon>ANME-2 cluster</taxon>
        <taxon>Candidatus Syntropharchaeum</taxon>
    </lineage>
</organism>
<evidence type="ECO:0000256" key="2">
    <source>
        <dbReference type="ARBA" id="ARBA00006982"/>
    </source>
</evidence>
<dbReference type="InterPro" id="IPR000462">
    <property type="entry name" value="CDP-OH_P_trans"/>
</dbReference>
<feature type="domain" description="MobA-like NTP transferase" evidence="12">
    <location>
        <begin position="3"/>
        <end position="125"/>
    </location>
</feature>
<dbReference type="InterPro" id="IPR050065">
    <property type="entry name" value="GlmU-like"/>
</dbReference>
<comment type="catalytic activity">
    <reaction evidence="9">
        <text>CDP-1L-myo-inositol + 1D-myo-inositol 3-phosphate = bis(1L-myo-inositol) 3,1'-phosphate 1-phosphate + CMP + H(+)</text>
        <dbReference type="Rhea" id="RHEA:31327"/>
        <dbReference type="ChEBI" id="CHEBI:15378"/>
        <dbReference type="ChEBI" id="CHEBI:58401"/>
        <dbReference type="ChEBI" id="CHEBI:60377"/>
        <dbReference type="ChEBI" id="CHEBI:62573"/>
        <dbReference type="ChEBI" id="CHEBI:62576"/>
        <dbReference type="EC" id="2.7.8.34"/>
    </reaction>
</comment>
<keyword evidence="8" id="KW-0548">Nucleotidyltransferase</keyword>
<dbReference type="SUPFAM" id="SSF53448">
    <property type="entry name" value="Nucleotide-diphospho-sugar transferases"/>
    <property type="match status" value="1"/>
</dbReference>
<comment type="catalytic activity">
    <reaction evidence="1">
        <text>1D-myo-inositol 3-phosphate + CTP + H(+) = CDP-1L-myo-inositol + diphosphate</text>
        <dbReference type="Rhea" id="RHEA:30647"/>
        <dbReference type="ChEBI" id="CHEBI:15378"/>
        <dbReference type="ChEBI" id="CHEBI:33019"/>
        <dbReference type="ChEBI" id="CHEBI:37563"/>
        <dbReference type="ChEBI" id="CHEBI:58401"/>
        <dbReference type="ChEBI" id="CHEBI:62573"/>
        <dbReference type="EC" id="2.7.7.74"/>
    </reaction>
</comment>
<evidence type="ECO:0000256" key="8">
    <source>
        <dbReference type="ARBA" id="ARBA00022695"/>
    </source>
</evidence>
<dbReference type="PANTHER" id="PTHR43584:SF8">
    <property type="entry name" value="N-ACETYLMURAMATE ALPHA-1-PHOSPHATE URIDYLYLTRANSFERASE"/>
    <property type="match status" value="1"/>
</dbReference>
<dbReference type="Gene3D" id="3.90.550.10">
    <property type="entry name" value="Spore Coat Polysaccharide Biosynthesis Protein SpsA, Chain A"/>
    <property type="match status" value="1"/>
</dbReference>
<evidence type="ECO:0000313" key="13">
    <source>
        <dbReference type="EMBL" id="HDM36874.1"/>
    </source>
</evidence>
<dbReference type="EMBL" id="DQZR01000272">
    <property type="protein sequence ID" value="HDM36874.1"/>
    <property type="molecule type" value="Genomic_DNA"/>
</dbReference>
<protein>
    <recommendedName>
        <fullName evidence="6">Bifunctional IPC transferase and DIPP synthase</fullName>
        <ecNumber evidence="4">2.7.7.74</ecNumber>
        <ecNumber evidence="5">2.7.8.34</ecNumber>
    </recommendedName>
</protein>
<evidence type="ECO:0000256" key="9">
    <source>
        <dbReference type="ARBA" id="ARBA00049235"/>
    </source>
</evidence>
<dbReference type="GO" id="GO:0016780">
    <property type="term" value="F:phosphotransferase activity, for other substituted phosphate groups"/>
    <property type="evidence" value="ECO:0007669"/>
    <property type="project" value="InterPro"/>
</dbReference>
<dbReference type="GO" id="GO:0008654">
    <property type="term" value="P:phospholipid biosynthetic process"/>
    <property type="evidence" value="ECO:0007669"/>
    <property type="project" value="InterPro"/>
</dbReference>
<feature type="transmembrane region" description="Helical" evidence="11">
    <location>
        <begin position="384"/>
        <end position="411"/>
    </location>
</feature>
<evidence type="ECO:0000256" key="7">
    <source>
        <dbReference type="ARBA" id="ARBA00022679"/>
    </source>
</evidence>
<feature type="transmembrane region" description="Helical" evidence="11">
    <location>
        <begin position="260"/>
        <end position="293"/>
    </location>
</feature>
<dbReference type="EC" id="2.7.7.74" evidence="4"/>
<comment type="similarity">
    <text evidence="10">Belongs to the CDP-alcohol phosphatidyltransferase class-I family.</text>
</comment>
<dbReference type="GO" id="GO:0016779">
    <property type="term" value="F:nucleotidyltransferase activity"/>
    <property type="evidence" value="ECO:0007669"/>
    <property type="project" value="UniProtKB-KW"/>
</dbReference>
<evidence type="ECO:0000256" key="3">
    <source>
        <dbReference type="ARBA" id="ARBA00007897"/>
    </source>
</evidence>
<dbReference type="InterPro" id="IPR048254">
    <property type="entry name" value="CDP_ALCOHOL_P_TRANSF_CS"/>
</dbReference>
<dbReference type="AlphaFoldDB" id="A0A7C0X2R2"/>
<dbReference type="InterPro" id="IPR029044">
    <property type="entry name" value="Nucleotide-diphossugar_trans"/>
</dbReference>
<evidence type="ECO:0000256" key="4">
    <source>
        <dbReference type="ARBA" id="ARBA00012504"/>
    </source>
</evidence>
<reference evidence="13" key="1">
    <citation type="journal article" date="2020" name="mSystems">
        <title>Genome- and Community-Level Interaction Insights into Carbon Utilization and Element Cycling Functions of Hydrothermarchaeota in Hydrothermal Sediment.</title>
        <authorList>
            <person name="Zhou Z."/>
            <person name="Liu Y."/>
            <person name="Xu W."/>
            <person name="Pan J."/>
            <person name="Luo Z.H."/>
            <person name="Li M."/>
        </authorList>
    </citation>
    <scope>NUCLEOTIDE SEQUENCE [LARGE SCALE GENOMIC DNA]</scope>
    <source>
        <strain evidence="13">HyVt-185</strain>
    </source>
</reference>
<dbReference type="EC" id="2.7.8.34" evidence="5"/>
<dbReference type="Pfam" id="PF12804">
    <property type="entry name" value="NTP_transf_3"/>
    <property type="match status" value="1"/>
</dbReference>
<comment type="caution">
    <text evidence="13">The sequence shown here is derived from an EMBL/GenBank/DDBJ whole genome shotgun (WGS) entry which is preliminary data.</text>
</comment>
<evidence type="ECO:0000256" key="1">
    <source>
        <dbReference type="ARBA" id="ARBA00000729"/>
    </source>
</evidence>
<evidence type="ECO:0000256" key="6">
    <source>
        <dbReference type="ARBA" id="ARBA00018322"/>
    </source>
</evidence>
<comment type="similarity">
    <text evidence="3">In the N-terminal section; belongs to the MobA family.</text>
</comment>
<sequence length="431" mass="48239">MRALILAAGKGTRLKPFTTVKPKPAVEVCGIPLILRTFLSLKGLGIEPAVVVGYRAEEIREILGEGVKLIQNDDIERGNAYSVLCAREEFEREEKFLLLMGDHLYTPEFLSAASRAPPGSAIVCRENDTIAIDEATKVLAENGKVLDIGKGLENWTHIDTGAFICRKDIFDLLDEIFRNKRSFEWSEAVKMANMRIYEVNEPWTDIDTPEDLPKAEKLLLRSLIKPEDGIISRYINRRISLNITRLLGRFDVNPNHISALSFLIAIISSYLLLSGSYILGGILVQVSSIIDGVDGEIARLRFRKSGFGGFFDTLLDRYADAFILSALFLSIPFSIRNFILYLFALTGTFFVGYSASTFKEAYGMRAERLEGKLRFIPAKRDERLFLISIGSIIGYFTEFAIPVLFLLLAAFTNLRVFGRLLMAGGMEKSTS</sequence>
<dbReference type="PANTHER" id="PTHR43584">
    <property type="entry name" value="NUCLEOTIDYL TRANSFERASE"/>
    <property type="match status" value="1"/>
</dbReference>
<name>A0A7C0X2R2_9EURY</name>
<keyword evidence="11" id="KW-0812">Transmembrane</keyword>
<proteinExistence type="inferred from homology"/>
<comment type="similarity">
    <text evidence="2">In the C-terminal section; belongs to the CDP-alcohol phosphatidyltransferase class-I family.</text>
</comment>
<keyword evidence="11" id="KW-1133">Transmembrane helix</keyword>
<evidence type="ECO:0000256" key="10">
    <source>
        <dbReference type="RuleBase" id="RU003750"/>
    </source>
</evidence>
<evidence type="ECO:0000256" key="11">
    <source>
        <dbReference type="SAM" id="Phobius"/>
    </source>
</evidence>
<dbReference type="Proteomes" id="UP000885863">
    <property type="component" value="Unassembled WGS sequence"/>
</dbReference>
<dbReference type="GO" id="GO:0016020">
    <property type="term" value="C:membrane"/>
    <property type="evidence" value="ECO:0007669"/>
    <property type="project" value="InterPro"/>
</dbReference>
<dbReference type="PROSITE" id="PS00379">
    <property type="entry name" value="CDP_ALCOHOL_P_TRANSF"/>
    <property type="match status" value="1"/>
</dbReference>
<keyword evidence="7 10" id="KW-0808">Transferase</keyword>